<evidence type="ECO:0000313" key="7">
    <source>
        <dbReference type="Proteomes" id="UP000317122"/>
    </source>
</evidence>
<reference evidence="6 7" key="1">
    <citation type="journal article" date="2015" name="Stand. Genomic Sci.">
        <title>Genomic Encyclopedia of Bacterial and Archaeal Type Strains, Phase III: the genomes of soil and plant-associated and newly described type strains.</title>
        <authorList>
            <person name="Whitman W.B."/>
            <person name="Woyke T."/>
            <person name="Klenk H.P."/>
            <person name="Zhou Y."/>
            <person name="Lilburn T.G."/>
            <person name="Beck B.J."/>
            <person name="De Vos P."/>
            <person name="Vandamme P."/>
            <person name="Eisen J.A."/>
            <person name="Garrity G."/>
            <person name="Hugenholtz P."/>
            <person name="Kyrpides N.C."/>
        </authorList>
    </citation>
    <scope>NUCLEOTIDE SEQUENCE [LARGE SCALE GENOMIC DNA]</scope>
    <source>
        <strain evidence="6 7">CGMCC 1.2546</strain>
    </source>
</reference>
<sequence>MSNMICYRLDTELLRVAKSARAIYTRYADDITFSGYQPPAPLFEAGPPPVGRFSSDLLSTALRVAIEGNGFTINPQKAHYADRNSRRIVTGVKINSGLNVDRRYVRDIRAKLNSVEKHGLKASQARHSAKNGKGDICSHIRGKIAYVVHLKGLADPVVRSLALRYNRSFADQPMKVTPTDSERRDRSVWIVEHSGNEGEQGTAFFLSGVGLVTAAHCVENPEDLLLYHPSTPSNQTRVSVRKRCEHHDLAILDHAIHPNEFFEMEAATVAAAVGDDVTACGYPGYGPGDRLNIRNGTVTSLPRKSAIDRVEVSQELSQGMSGGPVLDAGGRVVGIIHKGGPNEGRQIATAIHELKKWAAS</sequence>
<name>A0A562M8X4_9HYPH</name>
<dbReference type="InterPro" id="IPR043504">
    <property type="entry name" value="Peptidase_S1_PA_chymotrypsin"/>
</dbReference>
<dbReference type="GO" id="GO:0046872">
    <property type="term" value="F:metal ion binding"/>
    <property type="evidence" value="ECO:0007669"/>
    <property type="project" value="UniProtKB-KW"/>
</dbReference>
<dbReference type="AlphaFoldDB" id="A0A562M8X4"/>
<protein>
    <submittedName>
        <fullName evidence="6">Trypsin-like peptidase</fullName>
    </submittedName>
</protein>
<evidence type="ECO:0000256" key="5">
    <source>
        <dbReference type="ARBA" id="ARBA00022918"/>
    </source>
</evidence>
<evidence type="ECO:0000256" key="3">
    <source>
        <dbReference type="ARBA" id="ARBA00022723"/>
    </source>
</evidence>
<keyword evidence="4" id="KW-0460">Magnesium</keyword>
<dbReference type="GO" id="GO:0003964">
    <property type="term" value="F:RNA-directed DNA polymerase activity"/>
    <property type="evidence" value="ECO:0007669"/>
    <property type="project" value="UniProtKB-KW"/>
</dbReference>
<accession>A0A562M8X4</accession>
<dbReference type="SUPFAM" id="SSF50494">
    <property type="entry name" value="Trypsin-like serine proteases"/>
    <property type="match status" value="1"/>
</dbReference>
<evidence type="ECO:0000256" key="1">
    <source>
        <dbReference type="ARBA" id="ARBA00022679"/>
    </source>
</evidence>
<comment type="caution">
    <text evidence="6">The sequence shown here is derived from an EMBL/GenBank/DDBJ whole genome shotgun (WGS) entry which is preliminary data.</text>
</comment>
<dbReference type="PANTHER" id="PTHR43019:SF23">
    <property type="entry name" value="PROTEASE DO-LIKE 5, CHLOROPLASTIC"/>
    <property type="match status" value="1"/>
</dbReference>
<keyword evidence="2" id="KW-0548">Nucleotidyltransferase</keyword>
<dbReference type="PANTHER" id="PTHR43019">
    <property type="entry name" value="SERINE ENDOPROTEASE DEGS"/>
    <property type="match status" value="1"/>
</dbReference>
<dbReference type="GO" id="GO:0003723">
    <property type="term" value="F:RNA binding"/>
    <property type="evidence" value="ECO:0007669"/>
    <property type="project" value="InterPro"/>
</dbReference>
<dbReference type="OrthoDB" id="7055795at2"/>
<dbReference type="EMBL" id="VLKT01000135">
    <property type="protein sequence ID" value="TWI16242.1"/>
    <property type="molecule type" value="Genomic_DNA"/>
</dbReference>
<gene>
    <name evidence="6" type="ORF">IQ26_07731</name>
</gene>
<keyword evidence="3" id="KW-0479">Metal-binding</keyword>
<organism evidence="6 7">
    <name type="scientific">Mesorhizobium tianshanense</name>
    <dbReference type="NCBI Taxonomy" id="39844"/>
    <lineage>
        <taxon>Bacteria</taxon>
        <taxon>Pseudomonadati</taxon>
        <taxon>Pseudomonadota</taxon>
        <taxon>Alphaproteobacteria</taxon>
        <taxon>Hyphomicrobiales</taxon>
        <taxon>Phyllobacteriaceae</taxon>
        <taxon>Mesorhizobium</taxon>
    </lineage>
</organism>
<dbReference type="InterPro" id="IPR000123">
    <property type="entry name" value="Reverse_transcriptase_msDNA"/>
</dbReference>
<keyword evidence="1" id="KW-0808">Transferase</keyword>
<dbReference type="RefSeq" id="WP_145723563.1">
    <property type="nucleotide sequence ID" value="NZ_VLKT01000135.1"/>
</dbReference>
<proteinExistence type="predicted"/>
<keyword evidence="5" id="KW-0695">RNA-directed DNA polymerase</keyword>
<keyword evidence="7" id="KW-1185">Reference proteome</keyword>
<dbReference type="Gene3D" id="2.40.10.10">
    <property type="entry name" value="Trypsin-like serine proteases"/>
    <property type="match status" value="2"/>
</dbReference>
<dbReference type="Pfam" id="PF13365">
    <property type="entry name" value="Trypsin_2"/>
    <property type="match status" value="1"/>
</dbReference>
<dbReference type="PRINTS" id="PR00866">
    <property type="entry name" value="RNADNAPOLMS"/>
</dbReference>
<evidence type="ECO:0000256" key="4">
    <source>
        <dbReference type="ARBA" id="ARBA00022842"/>
    </source>
</evidence>
<evidence type="ECO:0000256" key="2">
    <source>
        <dbReference type="ARBA" id="ARBA00022695"/>
    </source>
</evidence>
<dbReference type="InterPro" id="IPR009003">
    <property type="entry name" value="Peptidase_S1_PA"/>
</dbReference>
<dbReference type="Proteomes" id="UP000317122">
    <property type="component" value="Unassembled WGS sequence"/>
</dbReference>
<evidence type="ECO:0000313" key="6">
    <source>
        <dbReference type="EMBL" id="TWI16242.1"/>
    </source>
</evidence>